<dbReference type="PANTHER" id="PTHR33908">
    <property type="entry name" value="MANNOSYLTRANSFERASE YKCB-RELATED"/>
    <property type="match status" value="1"/>
</dbReference>
<feature type="transmembrane region" description="Helical" evidence="9">
    <location>
        <begin position="364"/>
        <end position="390"/>
    </location>
</feature>
<evidence type="ECO:0000256" key="7">
    <source>
        <dbReference type="ARBA" id="ARBA00023136"/>
    </source>
</evidence>
<evidence type="ECO:0000313" key="12">
    <source>
        <dbReference type="Proteomes" id="UP000315017"/>
    </source>
</evidence>
<feature type="transmembrane region" description="Helical" evidence="9">
    <location>
        <begin position="413"/>
        <end position="436"/>
    </location>
</feature>
<evidence type="ECO:0000256" key="1">
    <source>
        <dbReference type="ARBA" id="ARBA00004651"/>
    </source>
</evidence>
<dbReference type="PANTHER" id="PTHR33908:SF11">
    <property type="entry name" value="MEMBRANE PROTEIN"/>
    <property type="match status" value="1"/>
</dbReference>
<evidence type="ECO:0000259" key="10">
    <source>
        <dbReference type="Pfam" id="PF13231"/>
    </source>
</evidence>
<dbReference type="InterPro" id="IPR038731">
    <property type="entry name" value="RgtA/B/C-like"/>
</dbReference>
<proteinExistence type="predicted"/>
<evidence type="ECO:0000256" key="5">
    <source>
        <dbReference type="ARBA" id="ARBA00022692"/>
    </source>
</evidence>
<feature type="transmembrane region" description="Helical" evidence="9">
    <location>
        <begin position="95"/>
        <end position="117"/>
    </location>
</feature>
<name>A0A517Y4K2_9BACT</name>
<feature type="transmembrane region" description="Helical" evidence="9">
    <location>
        <begin position="533"/>
        <end position="551"/>
    </location>
</feature>
<organism evidence="11 12">
    <name type="scientific">Anatilimnocola aggregata</name>
    <dbReference type="NCBI Taxonomy" id="2528021"/>
    <lineage>
        <taxon>Bacteria</taxon>
        <taxon>Pseudomonadati</taxon>
        <taxon>Planctomycetota</taxon>
        <taxon>Planctomycetia</taxon>
        <taxon>Pirellulales</taxon>
        <taxon>Pirellulaceae</taxon>
        <taxon>Anatilimnocola</taxon>
    </lineage>
</organism>
<keyword evidence="5 9" id="KW-0812">Transmembrane</keyword>
<dbReference type="Pfam" id="PF13231">
    <property type="entry name" value="PMT_2"/>
    <property type="match status" value="1"/>
</dbReference>
<keyword evidence="3" id="KW-0328">Glycosyltransferase</keyword>
<evidence type="ECO:0000256" key="4">
    <source>
        <dbReference type="ARBA" id="ARBA00022679"/>
    </source>
</evidence>
<feature type="transmembrane region" description="Helical" evidence="9">
    <location>
        <begin position="158"/>
        <end position="179"/>
    </location>
</feature>
<dbReference type="AlphaFoldDB" id="A0A517Y4K2"/>
<feature type="transmembrane region" description="Helical" evidence="9">
    <location>
        <begin position="35"/>
        <end position="54"/>
    </location>
</feature>
<dbReference type="InterPro" id="IPR050297">
    <property type="entry name" value="LipidA_mod_glycosyltrf_83"/>
</dbReference>
<feature type="domain" description="Glycosyltransferase RgtA/B/C/D-like" evidence="10">
    <location>
        <begin position="293"/>
        <end position="390"/>
    </location>
</feature>
<gene>
    <name evidence="11" type="ORF">ETAA8_02360</name>
</gene>
<comment type="subcellular location">
    <subcellularLocation>
        <location evidence="1">Cell membrane</location>
        <topology evidence="1">Multi-pass membrane protein</topology>
    </subcellularLocation>
</comment>
<accession>A0A517Y4K2</accession>
<dbReference type="GO" id="GO:0009103">
    <property type="term" value="P:lipopolysaccharide biosynthetic process"/>
    <property type="evidence" value="ECO:0007669"/>
    <property type="project" value="UniProtKB-ARBA"/>
</dbReference>
<feature type="transmembrane region" description="Helical" evidence="9">
    <location>
        <begin position="558"/>
        <end position="577"/>
    </location>
</feature>
<feature type="transmembrane region" description="Helical" evidence="9">
    <location>
        <begin position="589"/>
        <end position="608"/>
    </location>
</feature>
<feature type="transmembrane region" description="Helical" evidence="9">
    <location>
        <begin position="206"/>
        <end position="226"/>
    </location>
</feature>
<dbReference type="Proteomes" id="UP000315017">
    <property type="component" value="Chromosome"/>
</dbReference>
<dbReference type="KEGG" id="aagg:ETAA8_02360"/>
<dbReference type="GO" id="GO:0016763">
    <property type="term" value="F:pentosyltransferase activity"/>
    <property type="evidence" value="ECO:0007669"/>
    <property type="project" value="TreeGrafter"/>
</dbReference>
<evidence type="ECO:0000256" key="6">
    <source>
        <dbReference type="ARBA" id="ARBA00022989"/>
    </source>
</evidence>
<dbReference type="OrthoDB" id="9785476at2"/>
<dbReference type="EMBL" id="CP036274">
    <property type="protein sequence ID" value="QDU25174.1"/>
    <property type="molecule type" value="Genomic_DNA"/>
</dbReference>
<feature type="transmembrane region" description="Helical" evidence="9">
    <location>
        <begin position="280"/>
        <end position="304"/>
    </location>
</feature>
<keyword evidence="4" id="KW-0808">Transferase</keyword>
<feature type="compositionally biased region" description="Low complexity" evidence="8">
    <location>
        <begin position="783"/>
        <end position="805"/>
    </location>
</feature>
<keyword evidence="12" id="KW-1185">Reference proteome</keyword>
<feature type="transmembrane region" description="Helical" evidence="9">
    <location>
        <begin position="504"/>
        <end position="521"/>
    </location>
</feature>
<evidence type="ECO:0000256" key="2">
    <source>
        <dbReference type="ARBA" id="ARBA00022475"/>
    </source>
</evidence>
<dbReference type="GO" id="GO:0005886">
    <property type="term" value="C:plasma membrane"/>
    <property type="evidence" value="ECO:0007669"/>
    <property type="project" value="UniProtKB-SubCell"/>
</dbReference>
<evidence type="ECO:0000256" key="3">
    <source>
        <dbReference type="ARBA" id="ARBA00022676"/>
    </source>
</evidence>
<keyword evidence="2" id="KW-1003">Cell membrane</keyword>
<reference evidence="11 12" key="1">
    <citation type="submission" date="2019-02" db="EMBL/GenBank/DDBJ databases">
        <title>Deep-cultivation of Planctomycetes and their phenomic and genomic characterization uncovers novel biology.</title>
        <authorList>
            <person name="Wiegand S."/>
            <person name="Jogler M."/>
            <person name="Boedeker C."/>
            <person name="Pinto D."/>
            <person name="Vollmers J."/>
            <person name="Rivas-Marin E."/>
            <person name="Kohn T."/>
            <person name="Peeters S.H."/>
            <person name="Heuer A."/>
            <person name="Rast P."/>
            <person name="Oberbeckmann S."/>
            <person name="Bunk B."/>
            <person name="Jeske O."/>
            <person name="Meyerdierks A."/>
            <person name="Storesund J.E."/>
            <person name="Kallscheuer N."/>
            <person name="Luecker S."/>
            <person name="Lage O.M."/>
            <person name="Pohl T."/>
            <person name="Merkel B.J."/>
            <person name="Hornburger P."/>
            <person name="Mueller R.-W."/>
            <person name="Bruemmer F."/>
            <person name="Labrenz M."/>
            <person name="Spormann A.M."/>
            <person name="Op den Camp H."/>
            <person name="Overmann J."/>
            <person name="Amann R."/>
            <person name="Jetten M.S.M."/>
            <person name="Mascher T."/>
            <person name="Medema M.H."/>
            <person name="Devos D.P."/>
            <person name="Kaster A.-K."/>
            <person name="Ovreas L."/>
            <person name="Rohde M."/>
            <person name="Galperin M.Y."/>
            <person name="Jogler C."/>
        </authorList>
    </citation>
    <scope>NUCLEOTIDE SEQUENCE [LARGE SCALE GENOMIC DNA]</scope>
    <source>
        <strain evidence="11 12">ETA_A8</strain>
    </source>
</reference>
<feature type="transmembrane region" description="Helical" evidence="9">
    <location>
        <begin position="129"/>
        <end position="152"/>
    </location>
</feature>
<protein>
    <recommendedName>
        <fullName evidence="10">Glycosyltransferase RgtA/B/C/D-like domain-containing protein</fullName>
    </recommendedName>
</protein>
<evidence type="ECO:0000256" key="8">
    <source>
        <dbReference type="SAM" id="MobiDB-lite"/>
    </source>
</evidence>
<feature type="transmembrane region" description="Helical" evidence="9">
    <location>
        <begin position="311"/>
        <end position="329"/>
    </location>
</feature>
<feature type="region of interest" description="Disordered" evidence="8">
    <location>
        <begin position="783"/>
        <end position="814"/>
    </location>
</feature>
<evidence type="ECO:0000313" key="11">
    <source>
        <dbReference type="EMBL" id="QDU25174.1"/>
    </source>
</evidence>
<keyword evidence="7 9" id="KW-0472">Membrane</keyword>
<keyword evidence="6 9" id="KW-1133">Transmembrane helix</keyword>
<evidence type="ECO:0000256" key="9">
    <source>
        <dbReference type="SAM" id="Phobius"/>
    </source>
</evidence>
<sequence>MPKPRQPKRRTLSDQPGATAPLDGEDLIQRIGLRWSALAAAIATALFFWLWQFLDYSLVRSEVLMLVFSPEIWIGEWFGSNDPSATVSLLDRGPILLTALLIVVASLGPGSLLVTLLTKKGSLDKLEHITLSIGAGLNLASLYVLAVGLIPGSLHQPWWIWLGVLFGLLTLPAMIYQLIRPGEAPPATGEDDQPPAAKAAWSERSAGWIIGLLSLPYLFGGMLPPWDFDVREYHLQAPKEWLQRGQIDFLPHNIYANMPLGAEVQAITATTILGGGDGAWWLGGLTAKTLMSLFAPLTAVLLWCIGRRSQLPKVGLVAAVCYLSLPWVAHVSLSGLNDAALGYYLLATWWVWHKSETGDWRALILSGFFAGAASAIKYPALIFVVLPLFVETLMRKLGLRGTNRTSTFRLNRFGHAAMGLLLLLIGLFAGGSLWYVKNKVQTGNPFYPLLAKSLGGETRTPEKDARWVKAHAVPQDEQGRRFTLAQLYGGLSQFMFRGANASPLLLPLLLLGCWSIVRQWLWHAPEQGPSLRFPLLAIGVFSFALAAWFLVTHRLERFLVPTLPLAALLAGYGYAYAKEQAGPLIARSFLFVGLVYSLIFTLGTWGVADPRWFVALQHLRSDPLHTDERNPQPQRLSPAERWINDYVAIDEGVLLVGGARVWDLPGQPQRTNIFYNTCFDDCLFTNWTADKQPEEQRAAFEERGVRYVSVDWSELRRYLSPGNYGYDPRFSAKQIDKLVADRVLKEEVRLGPDTQWKDKKRPRPPQQIYRVLTSAEATAAAAAARAGQKAATKNIKPTPTAAPPTSANQSKKSG</sequence>